<sequence length="116" mass="12557">MNSTTQIDALVHSEKVRPKPAKKKKVDTPLSYRLMVLYRFALALLGGYLLAALSALTIAKVFIANPVNAAISATLIAFCLNCAAFIWVFMVQKTLKATLGIAVPCIALYALLKFLG</sequence>
<dbReference type="EMBL" id="FUUY01000001">
    <property type="protein sequence ID" value="SJX20729.1"/>
    <property type="molecule type" value="Genomic_DNA"/>
</dbReference>
<dbReference type="Proteomes" id="UP000196240">
    <property type="component" value="Unassembled WGS sequence"/>
</dbReference>
<feature type="transmembrane region" description="Helical" evidence="1">
    <location>
        <begin position="97"/>
        <end position="115"/>
    </location>
</feature>
<evidence type="ECO:0008006" key="4">
    <source>
        <dbReference type="Google" id="ProtNLM"/>
    </source>
</evidence>
<keyword evidence="1" id="KW-1133">Transmembrane helix</keyword>
<feature type="transmembrane region" description="Helical" evidence="1">
    <location>
        <begin position="40"/>
        <end position="63"/>
    </location>
</feature>
<dbReference type="RefSeq" id="WP_087010766.1">
    <property type="nucleotide sequence ID" value="NZ_FUUY01000001.1"/>
</dbReference>
<evidence type="ECO:0000256" key="1">
    <source>
        <dbReference type="SAM" id="Phobius"/>
    </source>
</evidence>
<dbReference type="AlphaFoldDB" id="A0A1R7Q8Y9"/>
<keyword evidence="1" id="KW-0472">Membrane</keyword>
<evidence type="ECO:0000313" key="3">
    <source>
        <dbReference type="Proteomes" id="UP000196240"/>
    </source>
</evidence>
<accession>A0A1R7Q8Y9</accession>
<keyword evidence="1" id="KW-0812">Transmembrane</keyword>
<protein>
    <recommendedName>
        <fullName evidence="4">Iron transporter</fullName>
    </recommendedName>
</protein>
<organism evidence="2 3">
    <name type="scientific">Acinetobacter johnsonii</name>
    <dbReference type="NCBI Taxonomy" id="40214"/>
    <lineage>
        <taxon>Bacteria</taxon>
        <taxon>Pseudomonadati</taxon>
        <taxon>Pseudomonadota</taxon>
        <taxon>Gammaproteobacteria</taxon>
        <taxon>Moraxellales</taxon>
        <taxon>Moraxellaceae</taxon>
        <taxon>Acinetobacter</taxon>
    </lineage>
</organism>
<gene>
    <name evidence="2" type="ORF">ACNJC6_00326</name>
</gene>
<name>A0A1R7Q8Y9_ACIJO</name>
<evidence type="ECO:0000313" key="2">
    <source>
        <dbReference type="EMBL" id="SJX20729.1"/>
    </source>
</evidence>
<feature type="transmembrane region" description="Helical" evidence="1">
    <location>
        <begin position="69"/>
        <end position="90"/>
    </location>
</feature>
<reference evidence="2 3" key="1">
    <citation type="submission" date="2017-02" db="EMBL/GenBank/DDBJ databases">
        <authorList>
            <person name="Peterson S.W."/>
        </authorList>
    </citation>
    <scope>NUCLEOTIDE SEQUENCE [LARGE SCALE GENOMIC DNA]</scope>
    <source>
        <strain evidence="2">C6</strain>
    </source>
</reference>
<proteinExistence type="predicted"/>